<gene>
    <name evidence="2" type="ORF">V1264_023078</name>
</gene>
<feature type="chain" id="PRO_5043021079" evidence="1">
    <location>
        <begin position="17"/>
        <end position="212"/>
    </location>
</feature>
<organism evidence="2 3">
    <name type="scientific">Littorina saxatilis</name>
    <dbReference type="NCBI Taxonomy" id="31220"/>
    <lineage>
        <taxon>Eukaryota</taxon>
        <taxon>Metazoa</taxon>
        <taxon>Spiralia</taxon>
        <taxon>Lophotrochozoa</taxon>
        <taxon>Mollusca</taxon>
        <taxon>Gastropoda</taxon>
        <taxon>Caenogastropoda</taxon>
        <taxon>Littorinimorpha</taxon>
        <taxon>Littorinoidea</taxon>
        <taxon>Littorinidae</taxon>
        <taxon>Littorina</taxon>
    </lineage>
</organism>
<proteinExistence type="predicted"/>
<dbReference type="AlphaFoldDB" id="A0AAN9B6A7"/>
<dbReference type="EMBL" id="JBAMIC010000011">
    <property type="protein sequence ID" value="KAK7100076.1"/>
    <property type="molecule type" value="Genomic_DNA"/>
</dbReference>
<feature type="signal peptide" evidence="1">
    <location>
        <begin position="1"/>
        <end position="16"/>
    </location>
</feature>
<sequence>MASLVFLALALTAVFASDFEADLISGESKINGPGISWVSALTTPTKNLGTCGCHKQGVVKLTFNTSDRTKAEITFSLGKSKGYTFDIGDSHTNDGYGGDLGTQSNDAEVHSHDTALLFFGRDKAEGGHYGVLDSYYGFIRRGDVKITVEDSLVTAESGAKIIYFHSEQLFQLKGQADAEGPVNYDVYIGLNRVIDTDSLNGTGLCAVEVNWV</sequence>
<evidence type="ECO:0000256" key="1">
    <source>
        <dbReference type="SAM" id="SignalP"/>
    </source>
</evidence>
<keyword evidence="1" id="KW-0732">Signal</keyword>
<comment type="caution">
    <text evidence="2">The sequence shown here is derived from an EMBL/GenBank/DDBJ whole genome shotgun (WGS) entry which is preliminary data.</text>
</comment>
<evidence type="ECO:0000313" key="3">
    <source>
        <dbReference type="Proteomes" id="UP001374579"/>
    </source>
</evidence>
<protein>
    <submittedName>
        <fullName evidence="2">Uncharacterized protein</fullName>
    </submittedName>
</protein>
<name>A0AAN9B6A7_9CAEN</name>
<dbReference type="Proteomes" id="UP001374579">
    <property type="component" value="Unassembled WGS sequence"/>
</dbReference>
<accession>A0AAN9B6A7</accession>
<keyword evidence="3" id="KW-1185">Reference proteome</keyword>
<reference evidence="2 3" key="1">
    <citation type="submission" date="2024-02" db="EMBL/GenBank/DDBJ databases">
        <title>Chromosome-scale genome assembly of the rough periwinkle Littorina saxatilis.</title>
        <authorList>
            <person name="De Jode A."/>
            <person name="Faria R."/>
            <person name="Formenti G."/>
            <person name="Sims Y."/>
            <person name="Smith T.P."/>
            <person name="Tracey A."/>
            <person name="Wood J.M.D."/>
            <person name="Zagrodzka Z.B."/>
            <person name="Johannesson K."/>
            <person name="Butlin R.K."/>
            <person name="Leder E.H."/>
        </authorList>
    </citation>
    <scope>NUCLEOTIDE SEQUENCE [LARGE SCALE GENOMIC DNA]</scope>
    <source>
        <strain evidence="2">Snail1</strain>
        <tissue evidence="2">Muscle</tissue>
    </source>
</reference>
<evidence type="ECO:0000313" key="2">
    <source>
        <dbReference type="EMBL" id="KAK7100076.1"/>
    </source>
</evidence>